<organism evidence="2 3">
    <name type="scientific">Sphaerobolus stellatus (strain SS14)</name>
    <dbReference type="NCBI Taxonomy" id="990650"/>
    <lineage>
        <taxon>Eukaryota</taxon>
        <taxon>Fungi</taxon>
        <taxon>Dikarya</taxon>
        <taxon>Basidiomycota</taxon>
        <taxon>Agaricomycotina</taxon>
        <taxon>Agaricomycetes</taxon>
        <taxon>Phallomycetidae</taxon>
        <taxon>Geastrales</taxon>
        <taxon>Sphaerobolaceae</taxon>
        <taxon>Sphaerobolus</taxon>
    </lineage>
</organism>
<keyword evidence="3" id="KW-1185">Reference proteome</keyword>
<dbReference type="AlphaFoldDB" id="A0A0C9T9F8"/>
<dbReference type="Proteomes" id="UP000054279">
    <property type="component" value="Unassembled WGS sequence"/>
</dbReference>
<evidence type="ECO:0000256" key="1">
    <source>
        <dbReference type="SAM" id="MobiDB-lite"/>
    </source>
</evidence>
<sequence length="248" mass="27629">MESQQSGIEKWMTGIRSRMANDPGRQDLEDHILCNGFLFLDEYLEDILIGAKSAPIIELTKTPGRRKDTSRKDRAAATNVQLLKQLSPNKENVPIRKLASTAATKPPNPFQKALFKANRDNNLSDSEEIVEKRQPKPLSKDLSNRNRSNEDDNMVVDQQEEHAVEVMVTPPSAKPSSTTTDTRHVDSYSPTAHRATKPSSNAQLLDKPAPNESQDLSMIAETDENDISRMPSPAKQAGPVIRDKEISF</sequence>
<dbReference type="EMBL" id="KN837402">
    <property type="protein sequence ID" value="KIJ25703.1"/>
    <property type="molecule type" value="Genomic_DNA"/>
</dbReference>
<name>A0A0C9T9F8_SPHS4</name>
<evidence type="ECO:0000313" key="3">
    <source>
        <dbReference type="Proteomes" id="UP000054279"/>
    </source>
</evidence>
<protein>
    <submittedName>
        <fullName evidence="2">Uncharacterized protein</fullName>
    </submittedName>
</protein>
<feature type="non-terminal residue" evidence="2">
    <location>
        <position position="248"/>
    </location>
</feature>
<feature type="region of interest" description="Disordered" evidence="1">
    <location>
        <begin position="89"/>
        <end position="152"/>
    </location>
</feature>
<feature type="compositionally biased region" description="Basic and acidic residues" evidence="1">
    <location>
        <begin position="129"/>
        <end position="150"/>
    </location>
</feature>
<gene>
    <name evidence="2" type="ORF">M422DRAFT_273334</name>
</gene>
<feature type="region of interest" description="Disordered" evidence="1">
    <location>
        <begin position="165"/>
        <end position="248"/>
    </location>
</feature>
<dbReference type="HOGENOM" id="CLU_1122402_0_0_1"/>
<reference evidence="2 3" key="1">
    <citation type="submission" date="2014-06" db="EMBL/GenBank/DDBJ databases">
        <title>Evolutionary Origins and Diversification of the Mycorrhizal Mutualists.</title>
        <authorList>
            <consortium name="DOE Joint Genome Institute"/>
            <consortium name="Mycorrhizal Genomics Consortium"/>
            <person name="Kohler A."/>
            <person name="Kuo A."/>
            <person name="Nagy L.G."/>
            <person name="Floudas D."/>
            <person name="Copeland A."/>
            <person name="Barry K.W."/>
            <person name="Cichocki N."/>
            <person name="Veneault-Fourrey C."/>
            <person name="LaButti K."/>
            <person name="Lindquist E.A."/>
            <person name="Lipzen A."/>
            <person name="Lundell T."/>
            <person name="Morin E."/>
            <person name="Murat C."/>
            <person name="Riley R."/>
            <person name="Ohm R."/>
            <person name="Sun H."/>
            <person name="Tunlid A."/>
            <person name="Henrissat B."/>
            <person name="Grigoriev I.V."/>
            <person name="Hibbett D.S."/>
            <person name="Martin F."/>
        </authorList>
    </citation>
    <scope>NUCLEOTIDE SEQUENCE [LARGE SCALE GENOMIC DNA]</scope>
    <source>
        <strain evidence="2 3">SS14</strain>
    </source>
</reference>
<proteinExistence type="predicted"/>
<evidence type="ECO:0000313" key="2">
    <source>
        <dbReference type="EMBL" id="KIJ25703.1"/>
    </source>
</evidence>
<feature type="compositionally biased region" description="Low complexity" evidence="1">
    <location>
        <begin position="169"/>
        <end position="180"/>
    </location>
</feature>
<dbReference type="OrthoDB" id="6123at2759"/>
<accession>A0A0C9T9F8</accession>